<proteinExistence type="predicted"/>
<dbReference type="PANTHER" id="PTHR42085">
    <property type="entry name" value="F-BOX DOMAIN-CONTAINING PROTEIN"/>
    <property type="match status" value="1"/>
</dbReference>
<dbReference type="OrthoDB" id="62952at2759"/>
<evidence type="ECO:0000313" key="1">
    <source>
        <dbReference type="EMBL" id="KAA6410578.1"/>
    </source>
</evidence>
<sequence length="195" mass="22797">MAALNNICFPFLSLPAELPNLVYRHLLLGDEDFKVSRYAQILRTCKQINREATGILYTENVVRIFVSSVDICAYKLPLFSTNIPLQRIETLEVHIRARFPLREPRELKANVLALCRHWPKHHALKKLTIAVTWEEPTNHSGYYPLSNPRYETEILSPFSLLRNIKSITIRYSNPTDVYRKLMDSMHSENEWEETV</sequence>
<evidence type="ECO:0000313" key="2">
    <source>
        <dbReference type="Proteomes" id="UP000324767"/>
    </source>
</evidence>
<evidence type="ECO:0008006" key="3">
    <source>
        <dbReference type="Google" id="ProtNLM"/>
    </source>
</evidence>
<accession>A0A5M8PNJ9</accession>
<reference evidence="1 2" key="1">
    <citation type="submission" date="2019-09" db="EMBL/GenBank/DDBJ databases">
        <title>The hologenome of the rock-dwelling lichen Lasallia pustulata.</title>
        <authorList>
            <person name="Greshake Tzovaras B."/>
            <person name="Segers F."/>
            <person name="Bicker A."/>
            <person name="Dal Grande F."/>
            <person name="Otte J."/>
            <person name="Hankeln T."/>
            <person name="Schmitt I."/>
            <person name="Ebersberger I."/>
        </authorList>
    </citation>
    <scope>NUCLEOTIDE SEQUENCE [LARGE SCALE GENOMIC DNA]</scope>
    <source>
        <strain evidence="1">A1-1</strain>
    </source>
</reference>
<name>A0A5M8PNJ9_9LECA</name>
<protein>
    <recommendedName>
        <fullName evidence="3">F-box domain-containing protein</fullName>
    </recommendedName>
</protein>
<organism evidence="1 2">
    <name type="scientific">Lasallia pustulata</name>
    <dbReference type="NCBI Taxonomy" id="136370"/>
    <lineage>
        <taxon>Eukaryota</taxon>
        <taxon>Fungi</taxon>
        <taxon>Dikarya</taxon>
        <taxon>Ascomycota</taxon>
        <taxon>Pezizomycotina</taxon>
        <taxon>Lecanoromycetes</taxon>
        <taxon>OSLEUM clade</taxon>
        <taxon>Umbilicariomycetidae</taxon>
        <taxon>Umbilicariales</taxon>
        <taxon>Umbilicariaceae</taxon>
        <taxon>Lasallia</taxon>
    </lineage>
</organism>
<dbReference type="EMBL" id="VXIT01000009">
    <property type="protein sequence ID" value="KAA6410578.1"/>
    <property type="molecule type" value="Genomic_DNA"/>
</dbReference>
<dbReference type="Proteomes" id="UP000324767">
    <property type="component" value="Unassembled WGS sequence"/>
</dbReference>
<comment type="caution">
    <text evidence="1">The sequence shown here is derived from an EMBL/GenBank/DDBJ whole genome shotgun (WGS) entry which is preliminary data.</text>
</comment>
<dbReference type="PANTHER" id="PTHR42085:SF2">
    <property type="entry name" value="F-BOX DOMAIN-CONTAINING PROTEIN"/>
    <property type="match status" value="1"/>
</dbReference>
<gene>
    <name evidence="1" type="ORF">FRX48_06000</name>
</gene>
<dbReference type="InterPro" id="IPR038883">
    <property type="entry name" value="AN11006-like"/>
</dbReference>
<dbReference type="AlphaFoldDB" id="A0A5M8PNJ9"/>